<comment type="similarity">
    <text evidence="2">Belongs to the glycosyltransferase 2 family.</text>
</comment>
<keyword evidence="4 7" id="KW-0808">Transferase</keyword>
<evidence type="ECO:0000259" key="5">
    <source>
        <dbReference type="Pfam" id="PF00535"/>
    </source>
</evidence>
<organism evidence="7 8">
    <name type="scientific">Streptomyces carminius</name>
    <dbReference type="NCBI Taxonomy" id="2665496"/>
    <lineage>
        <taxon>Bacteria</taxon>
        <taxon>Bacillati</taxon>
        <taxon>Actinomycetota</taxon>
        <taxon>Actinomycetes</taxon>
        <taxon>Kitasatosporales</taxon>
        <taxon>Streptomycetaceae</taxon>
        <taxon>Streptomyces</taxon>
    </lineage>
</organism>
<keyword evidence="3" id="KW-0328">Glycosyltransferase</keyword>
<feature type="domain" description="Galactosyltransferase C-terminal" evidence="6">
    <location>
        <begin position="200"/>
        <end position="245"/>
    </location>
</feature>
<evidence type="ECO:0000256" key="3">
    <source>
        <dbReference type="ARBA" id="ARBA00022676"/>
    </source>
</evidence>
<evidence type="ECO:0000256" key="2">
    <source>
        <dbReference type="ARBA" id="ARBA00006739"/>
    </source>
</evidence>
<keyword evidence="8" id="KW-1185">Reference proteome</keyword>
<dbReference type="Pfam" id="PF00535">
    <property type="entry name" value="Glycos_transf_2"/>
    <property type="match status" value="1"/>
</dbReference>
<gene>
    <name evidence="7" type="ORF">CUT44_04830</name>
</gene>
<name>A0A2M8M5H3_9ACTN</name>
<dbReference type="PANTHER" id="PTHR43179">
    <property type="entry name" value="RHAMNOSYLTRANSFERASE WBBL"/>
    <property type="match status" value="1"/>
</dbReference>
<evidence type="ECO:0000256" key="4">
    <source>
        <dbReference type="ARBA" id="ARBA00022679"/>
    </source>
</evidence>
<dbReference type="InterPro" id="IPR029044">
    <property type="entry name" value="Nucleotide-diphossugar_trans"/>
</dbReference>
<feature type="domain" description="Glycosyltransferase 2-like" evidence="5">
    <location>
        <begin position="10"/>
        <end position="125"/>
    </location>
</feature>
<dbReference type="Pfam" id="PF02709">
    <property type="entry name" value="Glyco_transf_7C"/>
    <property type="match status" value="1"/>
</dbReference>
<dbReference type="SUPFAM" id="SSF53448">
    <property type="entry name" value="Nucleotide-diphospho-sugar transferases"/>
    <property type="match status" value="1"/>
</dbReference>
<dbReference type="Gene3D" id="3.90.550.10">
    <property type="entry name" value="Spore Coat Polysaccharide Biosynthesis Protein SpsA, Chain A"/>
    <property type="match status" value="1"/>
</dbReference>
<dbReference type="PANTHER" id="PTHR43179:SF12">
    <property type="entry name" value="GALACTOFURANOSYLTRANSFERASE GLFT2"/>
    <property type="match status" value="1"/>
</dbReference>
<reference evidence="7 8" key="1">
    <citation type="submission" date="2017-11" db="EMBL/GenBank/DDBJ databases">
        <title>Streptomyces carmine sp. nov., a novel actinomycete isolated from Sophora alopecuroides in Xinjiang, China.</title>
        <authorList>
            <person name="Wang Y."/>
            <person name="Luo X."/>
            <person name="Wan C."/>
            <person name="Zhang L."/>
        </authorList>
    </citation>
    <scope>NUCLEOTIDE SEQUENCE [LARGE SCALE GENOMIC DNA]</scope>
    <source>
        <strain evidence="7 8">TRM SA0054</strain>
    </source>
</reference>
<accession>A0A2M8M5H3</accession>
<evidence type="ECO:0000313" key="8">
    <source>
        <dbReference type="Proteomes" id="UP000230407"/>
    </source>
</evidence>
<comment type="pathway">
    <text evidence="1">Cell wall biogenesis; cell wall polysaccharide biosynthesis.</text>
</comment>
<protein>
    <submittedName>
        <fullName evidence="7">Glycosyltransferase</fullName>
    </submittedName>
</protein>
<dbReference type="RefSeq" id="WP_100200889.1">
    <property type="nucleotide sequence ID" value="NZ_PGGW01000014.1"/>
</dbReference>
<dbReference type="GO" id="GO:0016757">
    <property type="term" value="F:glycosyltransferase activity"/>
    <property type="evidence" value="ECO:0007669"/>
    <property type="project" value="UniProtKB-KW"/>
</dbReference>
<dbReference type="InterPro" id="IPR027791">
    <property type="entry name" value="Galactosyl_T_C"/>
</dbReference>
<dbReference type="InterPro" id="IPR001173">
    <property type="entry name" value="Glyco_trans_2-like"/>
</dbReference>
<evidence type="ECO:0000313" key="7">
    <source>
        <dbReference type="EMBL" id="PJE99467.1"/>
    </source>
</evidence>
<evidence type="ECO:0000256" key="1">
    <source>
        <dbReference type="ARBA" id="ARBA00004776"/>
    </source>
</evidence>
<comment type="caution">
    <text evidence="7">The sequence shown here is derived from an EMBL/GenBank/DDBJ whole genome shotgun (WGS) entry which is preliminary data.</text>
</comment>
<dbReference type="AlphaFoldDB" id="A0A2M8M5H3"/>
<dbReference type="EMBL" id="PGGW01000014">
    <property type="protein sequence ID" value="PJE99467.1"/>
    <property type="molecule type" value="Genomic_DNA"/>
</dbReference>
<proteinExistence type="inferred from homology"/>
<dbReference type="Proteomes" id="UP000230407">
    <property type="component" value="Unassembled WGS sequence"/>
</dbReference>
<sequence length="455" mass="49282">MTHSSDPQVCVVIPTYNRADLLRRQLTELTRQRLAPERFEVVVADDGSSDHTAEVVRSFSGRLRIGYHFQEDLGFRAAAARNGGARMATAPLLVFLDTGVLIGPDFLAEHLAEHQGEEQGGEDGPAGGRGSRGDRLVLGYTYGYNPYQPFPGLAEALAAAEPEEVVRAHGHEPGFQDLRARELAGFGEDLDLGRLAAPWMAVWALNMSLPTEAFHAVGGFDEDYRSWGGEDLEFGYRVHRHGMPIALSRRAWAVESPHERDLDANRASNCANAWRLWERHPEPVMELYGAMYSRNHYDPPLEYEYRRLLEWTEKARGTDVREEVAALVARPLPDGRRPARVVVLGAGGAHGGLPGGPSYTLVDFDERLLADVPAADGAATVHAVGLRTVLESGSADLVVLTSRLRGLWERWSGDLLAEAGRLGGTVRVAFGENPGDAGDATGAAAAAAAADGGRP</sequence>
<evidence type="ECO:0000259" key="6">
    <source>
        <dbReference type="Pfam" id="PF02709"/>
    </source>
</evidence>